<reference evidence="2" key="1">
    <citation type="submission" date="2020-01" db="EMBL/GenBank/DDBJ databases">
        <authorList>
            <consortium name="DOE Joint Genome Institute"/>
            <person name="Haridas S."/>
            <person name="Albert R."/>
            <person name="Binder M."/>
            <person name="Bloem J."/>
            <person name="Labutti K."/>
            <person name="Salamov A."/>
            <person name="Andreopoulos B."/>
            <person name="Baker S.E."/>
            <person name="Barry K."/>
            <person name="Bills G."/>
            <person name="Bluhm B.H."/>
            <person name="Cannon C."/>
            <person name="Castanera R."/>
            <person name="Culley D.E."/>
            <person name="Daum C."/>
            <person name="Ezra D."/>
            <person name="Gonzalez J.B."/>
            <person name="Henrissat B."/>
            <person name="Kuo A."/>
            <person name="Liang C."/>
            <person name="Lipzen A."/>
            <person name="Lutzoni F."/>
            <person name="Magnuson J."/>
            <person name="Mondo S."/>
            <person name="Nolan M."/>
            <person name="Ohm R."/>
            <person name="Pangilinan J."/>
            <person name="Park H.-J."/>
            <person name="Ramirez L."/>
            <person name="Alfaro M."/>
            <person name="Sun H."/>
            <person name="Tritt A."/>
            <person name="Yoshinaga Y."/>
            <person name="Zwiers L.-H."/>
            <person name="Turgeon B.G."/>
            <person name="Goodwin S.B."/>
            <person name="Spatafora J.W."/>
            <person name="Crous P.W."/>
            <person name="Grigoriev I.V."/>
        </authorList>
    </citation>
    <scope>NUCLEOTIDE SEQUENCE</scope>
    <source>
        <strain evidence="2">CBS 394.84</strain>
    </source>
</reference>
<feature type="region of interest" description="Disordered" evidence="1">
    <location>
        <begin position="95"/>
        <end position="118"/>
    </location>
</feature>
<dbReference type="AlphaFoldDB" id="A0A9P4L8Q5"/>
<dbReference type="RefSeq" id="XP_040788012.1">
    <property type="nucleotide sequence ID" value="XM_040927503.1"/>
</dbReference>
<proteinExistence type="predicted"/>
<gene>
    <name evidence="2" type="ORF">K460DRAFT_266098</name>
</gene>
<feature type="non-terminal residue" evidence="2">
    <location>
        <position position="1"/>
    </location>
</feature>
<dbReference type="EMBL" id="ML976616">
    <property type="protein sequence ID" value="KAF1845449.1"/>
    <property type="molecule type" value="Genomic_DNA"/>
</dbReference>
<evidence type="ECO:0000313" key="3">
    <source>
        <dbReference type="Proteomes" id="UP000800039"/>
    </source>
</evidence>
<keyword evidence="3" id="KW-1185">Reference proteome</keyword>
<feature type="region of interest" description="Disordered" evidence="1">
    <location>
        <begin position="1"/>
        <end position="22"/>
    </location>
</feature>
<dbReference type="OrthoDB" id="3695160at2759"/>
<name>A0A9P4L8Q5_9PLEO</name>
<sequence length="159" mass="17535">ISPTRINDPRISTPASPHPSVRTQIPLYGTVPQLQYSRTQALPTGHPPRPNAEAWHLMTLASSHLNLFLSKQMPLPSTAWAHVQSTVPLRVPHMRSQPQRESQGGEAHTPLMQSFPAPHWLPQRPQWLRSFLVSRQPPSQNSTPGPPQRGGVGVGVAEV</sequence>
<feature type="compositionally biased region" description="Gly residues" evidence="1">
    <location>
        <begin position="148"/>
        <end position="159"/>
    </location>
</feature>
<dbReference type="GeneID" id="63844756"/>
<organism evidence="2 3">
    <name type="scientific">Cucurbitaria berberidis CBS 394.84</name>
    <dbReference type="NCBI Taxonomy" id="1168544"/>
    <lineage>
        <taxon>Eukaryota</taxon>
        <taxon>Fungi</taxon>
        <taxon>Dikarya</taxon>
        <taxon>Ascomycota</taxon>
        <taxon>Pezizomycotina</taxon>
        <taxon>Dothideomycetes</taxon>
        <taxon>Pleosporomycetidae</taxon>
        <taxon>Pleosporales</taxon>
        <taxon>Pleosporineae</taxon>
        <taxon>Cucurbitariaceae</taxon>
        <taxon>Cucurbitaria</taxon>
    </lineage>
</organism>
<comment type="caution">
    <text evidence="2">The sequence shown here is derived from an EMBL/GenBank/DDBJ whole genome shotgun (WGS) entry which is preliminary data.</text>
</comment>
<evidence type="ECO:0000313" key="2">
    <source>
        <dbReference type="EMBL" id="KAF1845449.1"/>
    </source>
</evidence>
<feature type="region of interest" description="Disordered" evidence="1">
    <location>
        <begin position="133"/>
        <end position="159"/>
    </location>
</feature>
<feature type="non-terminal residue" evidence="2">
    <location>
        <position position="159"/>
    </location>
</feature>
<accession>A0A9P4L8Q5</accession>
<evidence type="ECO:0000256" key="1">
    <source>
        <dbReference type="SAM" id="MobiDB-lite"/>
    </source>
</evidence>
<dbReference type="Proteomes" id="UP000800039">
    <property type="component" value="Unassembled WGS sequence"/>
</dbReference>
<protein>
    <submittedName>
        <fullName evidence="2">Uncharacterized protein</fullName>
    </submittedName>
</protein>